<protein>
    <submittedName>
        <fullName evidence="2">Uncharacterized protein</fullName>
    </submittedName>
</protein>
<accession>A0A164IHT8</accession>
<proteinExistence type="predicted"/>
<dbReference type="AlphaFoldDB" id="A0A164IHT8"/>
<evidence type="ECO:0000256" key="1">
    <source>
        <dbReference type="SAM" id="MobiDB-lite"/>
    </source>
</evidence>
<gene>
    <name evidence="2" type="ORF">APZ42_002119</name>
</gene>
<organism evidence="2 3">
    <name type="scientific">Daphnia magna</name>
    <dbReference type="NCBI Taxonomy" id="35525"/>
    <lineage>
        <taxon>Eukaryota</taxon>
        <taxon>Metazoa</taxon>
        <taxon>Ecdysozoa</taxon>
        <taxon>Arthropoda</taxon>
        <taxon>Crustacea</taxon>
        <taxon>Branchiopoda</taxon>
        <taxon>Diplostraca</taxon>
        <taxon>Cladocera</taxon>
        <taxon>Anomopoda</taxon>
        <taxon>Daphniidae</taxon>
        <taxon>Daphnia</taxon>
    </lineage>
</organism>
<feature type="region of interest" description="Disordered" evidence="1">
    <location>
        <begin position="1"/>
        <end position="27"/>
    </location>
</feature>
<evidence type="ECO:0000313" key="3">
    <source>
        <dbReference type="Proteomes" id="UP000076858"/>
    </source>
</evidence>
<dbReference type="Proteomes" id="UP000076858">
    <property type="component" value="Unassembled WGS sequence"/>
</dbReference>
<dbReference type="EMBL" id="LRGB01007219">
    <property type="protein sequence ID" value="KZS01273.1"/>
    <property type="molecule type" value="Genomic_DNA"/>
</dbReference>
<keyword evidence="3" id="KW-1185">Reference proteome</keyword>
<name>A0A164IHT8_9CRUS</name>
<feature type="region of interest" description="Disordered" evidence="1">
    <location>
        <begin position="61"/>
        <end position="89"/>
    </location>
</feature>
<evidence type="ECO:0000313" key="2">
    <source>
        <dbReference type="EMBL" id="KZS01273.1"/>
    </source>
</evidence>
<sequence length="89" mass="10436">MQVSLNAFPLENTAQQGEEREGVMGDIEKGLDVIGRREEEDRQSEQYSRYYYHRRYYYDEPGSLAEVQQPSPSTHSRRSRSRSPPNSHD</sequence>
<reference evidence="2 3" key="1">
    <citation type="submission" date="2016-03" db="EMBL/GenBank/DDBJ databases">
        <title>EvidentialGene: Evidence-directed Construction of Genes on Genomes.</title>
        <authorList>
            <person name="Gilbert D.G."/>
            <person name="Choi J.-H."/>
            <person name="Mockaitis K."/>
            <person name="Colbourne J."/>
            <person name="Pfrender M."/>
        </authorList>
    </citation>
    <scope>NUCLEOTIDE SEQUENCE [LARGE SCALE GENOMIC DNA]</scope>
    <source>
        <strain evidence="2 3">Xinb3</strain>
        <tissue evidence="2">Complete organism</tissue>
    </source>
</reference>
<feature type="compositionally biased region" description="Basic and acidic residues" evidence="1">
    <location>
        <begin position="17"/>
        <end position="27"/>
    </location>
</feature>
<comment type="caution">
    <text evidence="2">The sequence shown here is derived from an EMBL/GenBank/DDBJ whole genome shotgun (WGS) entry which is preliminary data.</text>
</comment>